<dbReference type="EMBL" id="QGDH01000221">
    <property type="protein sequence ID" value="RAR02285.1"/>
    <property type="molecule type" value="Genomic_DNA"/>
</dbReference>
<comment type="caution">
    <text evidence="1">The sequence shown here is derived from an EMBL/GenBank/DDBJ whole genome shotgun (WGS) entry which is preliminary data.</text>
</comment>
<dbReference type="AlphaFoldDB" id="A0A364MTM2"/>
<evidence type="ECO:0000313" key="2">
    <source>
        <dbReference type="Proteomes" id="UP000249619"/>
    </source>
</evidence>
<dbReference type="Proteomes" id="UP000249619">
    <property type="component" value="Unassembled WGS sequence"/>
</dbReference>
<keyword evidence="2" id="KW-1185">Reference proteome</keyword>
<dbReference type="Pfam" id="PF11937">
    <property type="entry name" value="DUF3455"/>
    <property type="match status" value="1"/>
</dbReference>
<protein>
    <submittedName>
        <fullName evidence="1">Malate dehydrogenase protein</fullName>
    </submittedName>
</protein>
<sequence>MPQSPLAAPSGQLKYVVLGLGTQNYTCATGHESTVPRATGAVATLYDIGSRLNGNVIAAISKIPFLSGRALLLSQYPKALKAYLRLEGYDHVIGHHFFDGSHGTSMPVFAFDQLPWSPYPTAQVGKVDETNPPASAYAGLQQEGAVSWLYLTDTGLSVGGIDTVYRLETAGGKSPVSCKDRRGSFEVKYAAQYWVFGPSDDSVASV</sequence>
<name>A0A364MTM2_STELY</name>
<dbReference type="OrthoDB" id="1859733at2759"/>
<evidence type="ECO:0000313" key="1">
    <source>
        <dbReference type="EMBL" id="RAR02285.1"/>
    </source>
</evidence>
<reference evidence="2" key="1">
    <citation type="submission" date="2018-05" db="EMBL/GenBank/DDBJ databases">
        <title>Draft genome sequence of Stemphylium lycopersici strain CIDEFI 213.</title>
        <authorList>
            <person name="Medina R."/>
            <person name="Franco M.E.E."/>
            <person name="Lucentini C.G."/>
            <person name="Saparrat M.C.N."/>
            <person name="Balatti P.A."/>
        </authorList>
    </citation>
    <scope>NUCLEOTIDE SEQUENCE [LARGE SCALE GENOMIC DNA]</scope>
    <source>
        <strain evidence="2">CIDEFI 213</strain>
    </source>
</reference>
<proteinExistence type="predicted"/>
<organism evidence="1 2">
    <name type="scientific">Stemphylium lycopersici</name>
    <name type="common">Tomato gray leaf spot disease fungus</name>
    <name type="synonym">Thyrospora lycopersici</name>
    <dbReference type="NCBI Taxonomy" id="183478"/>
    <lineage>
        <taxon>Eukaryota</taxon>
        <taxon>Fungi</taxon>
        <taxon>Dikarya</taxon>
        <taxon>Ascomycota</taxon>
        <taxon>Pezizomycotina</taxon>
        <taxon>Dothideomycetes</taxon>
        <taxon>Pleosporomycetidae</taxon>
        <taxon>Pleosporales</taxon>
        <taxon>Pleosporineae</taxon>
        <taxon>Pleosporaceae</taxon>
        <taxon>Stemphylium</taxon>
    </lineage>
</organism>
<dbReference type="PANTHER" id="PTHR35567:SF1">
    <property type="entry name" value="CONSERVED FUNGAL PROTEIN (AFU_ORTHOLOGUE AFUA_1G14230)"/>
    <property type="match status" value="1"/>
</dbReference>
<dbReference type="InterPro" id="IPR021851">
    <property type="entry name" value="DUF3455"/>
</dbReference>
<dbReference type="PANTHER" id="PTHR35567">
    <property type="entry name" value="MALATE DEHYDROGENASE (AFU_ORTHOLOGUE AFUA_2G13800)"/>
    <property type="match status" value="1"/>
</dbReference>
<accession>A0A364MTM2</accession>
<gene>
    <name evidence="1" type="ORF">DDE83_008623</name>
</gene>